<feature type="region of interest" description="Disordered" evidence="2">
    <location>
        <begin position="436"/>
        <end position="457"/>
    </location>
</feature>
<dbReference type="SUPFAM" id="SSF52540">
    <property type="entry name" value="P-loop containing nucleoside triphosphate hydrolases"/>
    <property type="match status" value="1"/>
</dbReference>
<dbReference type="Pfam" id="PF24564">
    <property type="entry name" value="DUF7605"/>
    <property type="match status" value="1"/>
</dbReference>
<gene>
    <name evidence="5" type="ORF">B0H67DRAFT_646832</name>
</gene>
<dbReference type="EMBL" id="JAUKUA010000005">
    <property type="protein sequence ID" value="KAK0711461.1"/>
    <property type="molecule type" value="Genomic_DNA"/>
</dbReference>
<feature type="coiled-coil region" evidence="1">
    <location>
        <begin position="343"/>
        <end position="380"/>
    </location>
</feature>
<reference evidence="5" key="1">
    <citation type="submission" date="2023-06" db="EMBL/GenBank/DDBJ databases">
        <title>Genome-scale phylogeny and comparative genomics of the fungal order Sordariales.</title>
        <authorList>
            <consortium name="Lawrence Berkeley National Laboratory"/>
            <person name="Hensen N."/>
            <person name="Bonometti L."/>
            <person name="Westerberg I."/>
            <person name="Brannstrom I.O."/>
            <person name="Guillou S."/>
            <person name="Cros-Aarteil S."/>
            <person name="Calhoun S."/>
            <person name="Haridas S."/>
            <person name="Kuo A."/>
            <person name="Mondo S."/>
            <person name="Pangilinan J."/>
            <person name="Riley R."/>
            <person name="Labutti K."/>
            <person name="Andreopoulos B."/>
            <person name="Lipzen A."/>
            <person name="Chen C."/>
            <person name="Yanf M."/>
            <person name="Daum C."/>
            <person name="Ng V."/>
            <person name="Clum A."/>
            <person name="Steindorff A."/>
            <person name="Ohm R."/>
            <person name="Martin F."/>
            <person name="Silar P."/>
            <person name="Natvig D."/>
            <person name="Lalanne C."/>
            <person name="Gautier V."/>
            <person name="Ament-Velasquez S.L."/>
            <person name="Kruys A."/>
            <person name="Hutchinson M.I."/>
            <person name="Powell A.J."/>
            <person name="Barry K."/>
            <person name="Miller A.N."/>
            <person name="Grigoriev I.V."/>
            <person name="Debuchy R."/>
            <person name="Gladieux P."/>
            <person name="Thoren M.H."/>
            <person name="Johannesson H."/>
        </authorList>
    </citation>
    <scope>NUCLEOTIDE SEQUENCE</scope>
    <source>
        <strain evidence="5">SMH4607-1</strain>
    </source>
</reference>
<name>A0AA40A8Z1_9PEZI</name>
<dbReference type="PANTHER" id="PTHR36681">
    <property type="entry name" value="NUCLEAR GTPASE, GERMINAL CENTER-ASSOCIATED, TANDEM DUPLICATE 3"/>
    <property type="match status" value="1"/>
</dbReference>
<dbReference type="Gene3D" id="3.40.50.300">
    <property type="entry name" value="P-loop containing nucleotide triphosphate hydrolases"/>
    <property type="match status" value="2"/>
</dbReference>
<keyword evidence="1" id="KW-0175">Coiled coil</keyword>
<dbReference type="InterPro" id="IPR027417">
    <property type="entry name" value="P-loop_NTPase"/>
</dbReference>
<dbReference type="InterPro" id="IPR045063">
    <property type="entry name" value="Dynamin_N"/>
</dbReference>
<feature type="domain" description="Dynamin N-terminal" evidence="3">
    <location>
        <begin position="62"/>
        <end position="301"/>
    </location>
</feature>
<dbReference type="Pfam" id="PF00350">
    <property type="entry name" value="Dynamin_N"/>
    <property type="match status" value="1"/>
</dbReference>
<organism evidence="5 6">
    <name type="scientific">Lasiosphaeris hirsuta</name>
    <dbReference type="NCBI Taxonomy" id="260670"/>
    <lineage>
        <taxon>Eukaryota</taxon>
        <taxon>Fungi</taxon>
        <taxon>Dikarya</taxon>
        <taxon>Ascomycota</taxon>
        <taxon>Pezizomycotina</taxon>
        <taxon>Sordariomycetes</taxon>
        <taxon>Sordariomycetidae</taxon>
        <taxon>Sordariales</taxon>
        <taxon>Lasiosphaeriaceae</taxon>
        <taxon>Lasiosphaeris</taxon>
    </lineage>
</organism>
<dbReference type="AlphaFoldDB" id="A0AA40A8Z1"/>
<feature type="compositionally biased region" description="Acidic residues" evidence="2">
    <location>
        <begin position="436"/>
        <end position="450"/>
    </location>
</feature>
<dbReference type="Proteomes" id="UP001172102">
    <property type="component" value="Unassembled WGS sequence"/>
</dbReference>
<accession>A0AA40A8Z1</accession>
<keyword evidence="6" id="KW-1185">Reference proteome</keyword>
<comment type="caution">
    <text evidence="5">The sequence shown here is derived from an EMBL/GenBank/DDBJ whole genome shotgun (WGS) entry which is preliminary data.</text>
</comment>
<evidence type="ECO:0000256" key="1">
    <source>
        <dbReference type="SAM" id="Coils"/>
    </source>
</evidence>
<proteinExistence type="predicted"/>
<evidence type="ECO:0000313" key="5">
    <source>
        <dbReference type="EMBL" id="KAK0711461.1"/>
    </source>
</evidence>
<sequence length="1033" mass="116517">MDGLVLPNGEILKSDNIRLLCGESSAEKLEAAIEPAHKILDNIKTKSIDDLKAQTAASHTIVGVVGSTRSGKSSIINAVLDEDDLVPTNSMRACTAVITEISYNHTDEDSQKYRAKIHFVSTDEWMKELQIFFSDLRNDDNQSALELSNSDTETSIAMSKVRSVYPEIGGKNLQSLEVTPESLVQKPSVKDVLGTVRHISAPTAKRLLDQVKIFIDSKEKTRDDGQQPVAMEYWPLVKVVKLFVKSRVLETGLVLVDLPGVQDSNAARSAVAKSYIQQCAGLWIVAPITRAVDDKSAQNLLGDAFKRQLLLDGIYSAVIFICSKSDDLSVTESLRMMRSAEPASRLQDEQHAAEEGFEKLKRDLAQLEQQGIKRDDLEEQCSKEIDCLDVTLSRTEDDSVLLVSPTASRKRKPVLTQAMLQSRKRSRKAKIGFEDSDTDLDLDSDSDDSEGFVTSQVEGEKTRLSRVDAVLRLETLRATVASIRDQRRIGNLQKKKLRKKMKETKIRIKELKSLTKSACIKYRNNYSRPTIQFQFQEGIRELDVDDAARRDEDDNDPEHEDRDYTKIGEALRVFCVSSRAYQKLSGRLQKDEKVIGFPDIEDTEIPNLQRHAAMTAKSARAVSWCMFFNDFLQYLTSLMMQVVIAEQPLRLEDDLGAQELDFVSMSVGKLSQELRSSVKQVFADCKEKIKTKIYSKFQTAIEFASEKALKTVDAWGRHRDEGGLAYQTYRATCVRDGTFEGSKGFKDFNEELCEPLKQRLGRRWEWTFATYLPEMFNELAADLVEKFEAFSREMSERPIIKKSTSYNLVIDQNNRFRTNLEEITPCKLQIQERQREANRQFTLAITKAMIATYLKCREESGIGSFKRIKDHMTTDIERQREAMFRRATQQVKKSVNSSVNDIEIKFLNNVARIMYHIRENYTSLVTDRNIFKVLGSAREDVRQILQNADDVFRDVYRVAVLPVGPAPGVPVAPAAVVADVGRSSVSDQMAAMSVNGEAPATIAVVDDDMSMGNIGSFDRAFYFSHLGLFSTAP</sequence>
<evidence type="ECO:0000259" key="4">
    <source>
        <dbReference type="Pfam" id="PF24564"/>
    </source>
</evidence>
<evidence type="ECO:0000313" key="6">
    <source>
        <dbReference type="Proteomes" id="UP001172102"/>
    </source>
</evidence>
<protein>
    <submittedName>
        <fullName evidence="5">Dynamin family-domain-containing protein</fullName>
    </submittedName>
</protein>
<evidence type="ECO:0000259" key="3">
    <source>
        <dbReference type="Pfam" id="PF00350"/>
    </source>
</evidence>
<dbReference type="InterPro" id="IPR056024">
    <property type="entry name" value="DUF7605"/>
</dbReference>
<evidence type="ECO:0000256" key="2">
    <source>
        <dbReference type="SAM" id="MobiDB-lite"/>
    </source>
</evidence>
<dbReference type="PANTHER" id="PTHR36681:SF3">
    <property type="entry name" value="NUCLEAR GTPASE, GERMINAL CENTER-ASSOCIATED, TANDEM DUPLICATE 3"/>
    <property type="match status" value="1"/>
</dbReference>
<feature type="domain" description="DUF7605" evidence="4">
    <location>
        <begin position="719"/>
        <end position="879"/>
    </location>
</feature>